<evidence type="ECO:0000313" key="9">
    <source>
        <dbReference type="Proteomes" id="UP001152795"/>
    </source>
</evidence>
<keyword evidence="7" id="KW-0539">Nucleus</keyword>
<dbReference type="InterPro" id="IPR038717">
    <property type="entry name" value="Tc1-like_DDE_dom"/>
</dbReference>
<evidence type="ECO:0000313" key="8">
    <source>
        <dbReference type="EMBL" id="CAB3986994.1"/>
    </source>
</evidence>
<dbReference type="GO" id="GO:0000981">
    <property type="term" value="F:DNA-binding transcription factor activity, RNA polymerase II-specific"/>
    <property type="evidence" value="ECO:0007669"/>
    <property type="project" value="TreeGrafter"/>
</dbReference>
<evidence type="ECO:0000256" key="3">
    <source>
        <dbReference type="ARBA" id="ARBA00022724"/>
    </source>
</evidence>
<protein>
    <submittedName>
        <fullName evidence="8">Paired box pox-meso</fullName>
    </submittedName>
</protein>
<dbReference type="Gene3D" id="3.30.420.10">
    <property type="entry name" value="Ribonuclease H-like superfamily/Ribonuclease H"/>
    <property type="match status" value="1"/>
</dbReference>
<proteinExistence type="predicted"/>
<organism evidence="8 9">
    <name type="scientific">Paramuricea clavata</name>
    <name type="common">Red gorgonian</name>
    <name type="synonym">Violescent sea-whip</name>
    <dbReference type="NCBI Taxonomy" id="317549"/>
    <lineage>
        <taxon>Eukaryota</taxon>
        <taxon>Metazoa</taxon>
        <taxon>Cnidaria</taxon>
        <taxon>Anthozoa</taxon>
        <taxon>Octocorallia</taxon>
        <taxon>Malacalcyonacea</taxon>
        <taxon>Plexauridae</taxon>
        <taxon>Paramuricea</taxon>
    </lineage>
</organism>
<dbReference type="OrthoDB" id="5961533at2759"/>
<dbReference type="Proteomes" id="UP001152795">
    <property type="component" value="Unassembled WGS sequence"/>
</dbReference>
<dbReference type="InterPro" id="IPR009057">
    <property type="entry name" value="Homeodomain-like_sf"/>
</dbReference>
<dbReference type="AlphaFoldDB" id="A0A6S7G266"/>
<dbReference type="PANTHER" id="PTHR45636">
    <property type="entry name" value="PAIRED BOX PROTEIN PAX-6-RELATED-RELATED"/>
    <property type="match status" value="1"/>
</dbReference>
<dbReference type="SUPFAM" id="SSF46689">
    <property type="entry name" value="Homeodomain-like"/>
    <property type="match status" value="1"/>
</dbReference>
<keyword evidence="9" id="KW-1185">Reference proteome</keyword>
<evidence type="ECO:0000256" key="7">
    <source>
        <dbReference type="ARBA" id="ARBA00023242"/>
    </source>
</evidence>
<evidence type="ECO:0000256" key="1">
    <source>
        <dbReference type="ARBA" id="ARBA00004123"/>
    </source>
</evidence>
<dbReference type="GO" id="GO:0005634">
    <property type="term" value="C:nucleus"/>
    <property type="evidence" value="ECO:0007669"/>
    <property type="project" value="UniProtKB-SubCell"/>
</dbReference>
<evidence type="ECO:0000256" key="4">
    <source>
        <dbReference type="ARBA" id="ARBA00023015"/>
    </source>
</evidence>
<name>A0A6S7G266_PARCT</name>
<keyword evidence="2" id="KW-0217">Developmental protein</keyword>
<evidence type="ECO:0000256" key="2">
    <source>
        <dbReference type="ARBA" id="ARBA00022473"/>
    </source>
</evidence>
<evidence type="ECO:0000256" key="5">
    <source>
        <dbReference type="ARBA" id="ARBA00023125"/>
    </source>
</evidence>
<dbReference type="Pfam" id="PF13358">
    <property type="entry name" value="DDE_3"/>
    <property type="match status" value="1"/>
</dbReference>
<keyword evidence="3" id="KW-0563">Paired box</keyword>
<keyword evidence="4" id="KW-0805">Transcription regulation</keyword>
<dbReference type="InterPro" id="IPR043565">
    <property type="entry name" value="PAX_fam"/>
</dbReference>
<dbReference type="InterPro" id="IPR036397">
    <property type="entry name" value="RNaseH_sf"/>
</dbReference>
<evidence type="ECO:0000256" key="6">
    <source>
        <dbReference type="ARBA" id="ARBA00023163"/>
    </source>
</evidence>
<accession>A0A6S7G266</accession>
<dbReference type="InterPro" id="IPR001523">
    <property type="entry name" value="Paired_dom"/>
</dbReference>
<comment type="subcellular location">
    <subcellularLocation>
        <location evidence="1">Nucleus</location>
    </subcellularLocation>
</comment>
<dbReference type="PROSITE" id="PS51057">
    <property type="entry name" value="PAIRED_2"/>
    <property type="match status" value="1"/>
</dbReference>
<dbReference type="GO" id="GO:0000978">
    <property type="term" value="F:RNA polymerase II cis-regulatory region sequence-specific DNA binding"/>
    <property type="evidence" value="ECO:0007669"/>
    <property type="project" value="TreeGrafter"/>
</dbReference>
<keyword evidence="5" id="KW-0238">DNA-binding</keyword>
<dbReference type="SMART" id="SM00351">
    <property type="entry name" value="PAX"/>
    <property type="match status" value="1"/>
</dbReference>
<comment type="caution">
    <text evidence="8">The sequence shown here is derived from an EMBL/GenBank/DDBJ whole genome shotgun (WGS) entry which is preliminary data.</text>
</comment>
<keyword evidence="6" id="KW-0804">Transcription</keyword>
<sequence>MNPFTKQGQALPVEVRNRIIFLWREGQNPSQIGFNLNLKRQTVTNIVNNFVTRGTAEALKGGNTQRHARTDDVCEYIEYYKQRQPSVFAKELQHSLVENNVCLQQNVPSQSTVSRCLKSDLGYSYKKLKVIPRESLTPQAQDLLERYLAAVCSVNIRTLHFFDECSVVKTTGNRHYGHSGIGTRAIEIQRYASNATYTVNLLHNVYGIGHVNILPGPSNGLELLNFFAEAIEEQDVFDNPILKEGDTIVMDNCGFHHARHVEPVLRDMLANRGLRLVYQPPYHPEYNTCCEMCFRHLKGVLRSFPKFAEEHTEIAILHGLSKITHLMSRNIFKYCGYTDD</sequence>
<gene>
    <name evidence="8" type="ORF">PACLA_8A067648</name>
</gene>
<dbReference type="Gene3D" id="1.10.10.10">
    <property type="entry name" value="Winged helix-like DNA-binding domain superfamily/Winged helix DNA-binding domain"/>
    <property type="match status" value="2"/>
</dbReference>
<dbReference type="SUPFAM" id="SSF53098">
    <property type="entry name" value="Ribonuclease H-like"/>
    <property type="match status" value="1"/>
</dbReference>
<dbReference type="Pfam" id="PF00292">
    <property type="entry name" value="PAX"/>
    <property type="match status" value="1"/>
</dbReference>
<dbReference type="InterPro" id="IPR036388">
    <property type="entry name" value="WH-like_DNA-bd_sf"/>
</dbReference>
<reference evidence="8" key="1">
    <citation type="submission" date="2020-04" db="EMBL/GenBank/DDBJ databases">
        <authorList>
            <person name="Alioto T."/>
            <person name="Alioto T."/>
            <person name="Gomez Garrido J."/>
        </authorList>
    </citation>
    <scope>NUCLEOTIDE SEQUENCE</scope>
    <source>
        <strain evidence="8">A484AB</strain>
    </source>
</reference>
<dbReference type="InterPro" id="IPR012337">
    <property type="entry name" value="RNaseH-like_sf"/>
</dbReference>
<dbReference type="EMBL" id="CACRXK020001103">
    <property type="protein sequence ID" value="CAB3986994.1"/>
    <property type="molecule type" value="Genomic_DNA"/>
</dbReference>